<evidence type="ECO:0000256" key="9">
    <source>
        <dbReference type="ARBA" id="ARBA00022853"/>
    </source>
</evidence>
<keyword evidence="8 14" id="KW-0862">Zinc</keyword>
<evidence type="ECO:0000313" key="19">
    <source>
        <dbReference type="Proteomes" id="UP000770717"/>
    </source>
</evidence>
<evidence type="ECO:0000256" key="13">
    <source>
        <dbReference type="ARBA" id="ARBA00079844"/>
    </source>
</evidence>
<keyword evidence="11 14" id="KW-0539">Nucleus</keyword>
<keyword evidence="4 14" id="KW-0479">Metal-binding</keyword>
<dbReference type="FunFam" id="3.30.40.10:FF:000466">
    <property type="entry name" value="E3 ubiquitin-protein ligase RNF168"/>
    <property type="match status" value="1"/>
</dbReference>
<evidence type="ECO:0000256" key="2">
    <source>
        <dbReference type="ARBA" id="ARBA00012483"/>
    </source>
</evidence>
<dbReference type="AlphaFoldDB" id="A0A8J6FVI6"/>
<dbReference type="EMBL" id="WNTK01000001">
    <property type="protein sequence ID" value="KAG9494484.1"/>
    <property type="molecule type" value="Genomic_DNA"/>
</dbReference>
<dbReference type="GO" id="GO:0045739">
    <property type="term" value="P:positive regulation of DNA repair"/>
    <property type="evidence" value="ECO:0007669"/>
    <property type="project" value="UniProtKB-UniRule"/>
</dbReference>
<evidence type="ECO:0000256" key="3">
    <source>
        <dbReference type="ARBA" id="ARBA00022679"/>
    </source>
</evidence>
<dbReference type="EC" id="2.3.2.27" evidence="2"/>
<feature type="region of interest" description="Disordered" evidence="16">
    <location>
        <begin position="445"/>
        <end position="543"/>
    </location>
</feature>
<evidence type="ECO:0000256" key="8">
    <source>
        <dbReference type="ARBA" id="ARBA00022833"/>
    </source>
</evidence>
<dbReference type="SMART" id="SM00184">
    <property type="entry name" value="RING"/>
    <property type="match status" value="1"/>
</dbReference>
<dbReference type="InterPro" id="IPR001841">
    <property type="entry name" value="Znf_RING"/>
</dbReference>
<comment type="pathway">
    <text evidence="14">Protein modification; protein ubiquitination.</text>
</comment>
<feature type="short sequence motif" description="UMI motif" evidence="14">
    <location>
        <begin position="147"/>
        <end position="155"/>
    </location>
</feature>
<feature type="compositionally biased region" description="Basic and acidic residues" evidence="16">
    <location>
        <begin position="324"/>
        <end position="333"/>
    </location>
</feature>
<comment type="subcellular location">
    <subcellularLocation>
        <location evidence="14">Nucleus</location>
    </subcellularLocation>
    <text evidence="14">Localizes to double-strand breaks (DSBs) sites of DNA damage.</text>
</comment>
<dbReference type="GO" id="GO:0035861">
    <property type="term" value="C:site of double-strand break"/>
    <property type="evidence" value="ECO:0007669"/>
    <property type="project" value="TreeGrafter"/>
</dbReference>
<evidence type="ECO:0000256" key="16">
    <source>
        <dbReference type="SAM" id="MobiDB-lite"/>
    </source>
</evidence>
<keyword evidence="9 14" id="KW-0156">Chromatin regulator</keyword>
<dbReference type="PROSITE" id="PS50089">
    <property type="entry name" value="ZF_RING_2"/>
    <property type="match status" value="1"/>
</dbReference>
<dbReference type="Gene3D" id="3.30.40.10">
    <property type="entry name" value="Zinc/RING finger domain, C3HC4 (zinc finger)"/>
    <property type="match status" value="1"/>
</dbReference>
<evidence type="ECO:0000256" key="11">
    <source>
        <dbReference type="ARBA" id="ARBA00023242"/>
    </source>
</evidence>
<evidence type="ECO:0000256" key="10">
    <source>
        <dbReference type="ARBA" id="ARBA00023204"/>
    </source>
</evidence>
<dbReference type="GO" id="GO:0006302">
    <property type="term" value="P:double-strand break repair"/>
    <property type="evidence" value="ECO:0007669"/>
    <property type="project" value="UniProtKB-UniRule"/>
</dbReference>
<protein>
    <recommendedName>
        <fullName evidence="2">RING-type E3 ubiquitin transferase</fullName>
        <ecNumber evidence="2">2.3.2.27</ecNumber>
    </recommendedName>
    <alternativeName>
        <fullName evidence="12 13">RING-type E3 ubiquitin transferase RNF168</fullName>
    </alternativeName>
</protein>
<proteinExistence type="inferred from homology"/>
<feature type="region of interest" description="Disordered" evidence="16">
    <location>
        <begin position="313"/>
        <end position="395"/>
    </location>
</feature>
<evidence type="ECO:0000256" key="7">
    <source>
        <dbReference type="ARBA" id="ARBA00022786"/>
    </source>
</evidence>
<dbReference type="OrthoDB" id="426657at2759"/>
<dbReference type="CDD" id="cd22265">
    <property type="entry name" value="UDM1_RNF168"/>
    <property type="match status" value="1"/>
</dbReference>
<dbReference type="CDD" id="cd16550">
    <property type="entry name" value="RING-HC_RNF168"/>
    <property type="match status" value="1"/>
</dbReference>
<evidence type="ECO:0000256" key="14">
    <source>
        <dbReference type="HAMAP-Rule" id="MF_03066"/>
    </source>
</evidence>
<gene>
    <name evidence="14" type="primary">RNF168</name>
    <name evidence="18" type="ORF">GDO78_002023</name>
</gene>
<keyword evidence="15" id="KW-0175">Coiled coil</keyword>
<reference evidence="18" key="1">
    <citation type="thesis" date="2020" institute="ProQuest LLC" country="789 East Eisenhower Parkway, Ann Arbor, MI, USA">
        <title>Comparative Genomics and Chromosome Evolution.</title>
        <authorList>
            <person name="Mudd A.B."/>
        </authorList>
    </citation>
    <scope>NUCLEOTIDE SEQUENCE</scope>
    <source>
        <strain evidence="18">HN-11 Male</strain>
        <tissue evidence="18">Kidney and liver</tissue>
    </source>
</reference>
<dbReference type="PANTHER" id="PTHR23328:SF1">
    <property type="entry name" value="E3 UBIQUITIN-PROTEIN LIGASE RNF168"/>
    <property type="match status" value="1"/>
</dbReference>
<keyword evidence="3 14" id="KW-0808">Transferase</keyword>
<dbReference type="GO" id="GO:0010212">
    <property type="term" value="P:response to ionizing radiation"/>
    <property type="evidence" value="ECO:0007669"/>
    <property type="project" value="UniProtKB-UniRule"/>
</dbReference>
<evidence type="ECO:0000259" key="17">
    <source>
        <dbReference type="PROSITE" id="PS50089"/>
    </source>
</evidence>
<dbReference type="GO" id="GO:0006325">
    <property type="term" value="P:chromatin organization"/>
    <property type="evidence" value="ECO:0007669"/>
    <property type="project" value="UniProtKB-KW"/>
</dbReference>
<accession>A0A8J6FVI6</accession>
<comment type="catalytic activity">
    <reaction evidence="1 14">
        <text>S-ubiquitinyl-[E2 ubiquitin-conjugating enzyme]-L-cysteine + [acceptor protein]-L-lysine = [E2 ubiquitin-conjugating enzyme]-L-cysteine + N(6)-ubiquitinyl-[acceptor protein]-L-lysine.</text>
        <dbReference type="EC" id="2.3.2.27"/>
    </reaction>
</comment>
<organism evidence="18 19">
    <name type="scientific">Eleutherodactylus coqui</name>
    <name type="common">Puerto Rican coqui</name>
    <dbReference type="NCBI Taxonomy" id="57060"/>
    <lineage>
        <taxon>Eukaryota</taxon>
        <taxon>Metazoa</taxon>
        <taxon>Chordata</taxon>
        <taxon>Craniata</taxon>
        <taxon>Vertebrata</taxon>
        <taxon>Euteleostomi</taxon>
        <taxon>Amphibia</taxon>
        <taxon>Batrachia</taxon>
        <taxon>Anura</taxon>
        <taxon>Neobatrachia</taxon>
        <taxon>Hyloidea</taxon>
        <taxon>Eleutherodactylidae</taxon>
        <taxon>Eleutherodactylinae</taxon>
        <taxon>Eleutherodactylus</taxon>
        <taxon>Eleutherodactylus</taxon>
    </lineage>
</organism>
<dbReference type="GO" id="GO:0061630">
    <property type="term" value="F:ubiquitin protein ligase activity"/>
    <property type="evidence" value="ECO:0007669"/>
    <property type="project" value="UniProtKB-EC"/>
</dbReference>
<feature type="coiled-coil region" evidence="15">
    <location>
        <begin position="121"/>
        <end position="180"/>
    </location>
</feature>
<feature type="short sequence motif" description="LR motif 2" evidence="14">
    <location>
        <begin position="449"/>
        <end position="460"/>
    </location>
</feature>
<feature type="region of interest" description="Disordered" evidence="16">
    <location>
        <begin position="215"/>
        <end position="244"/>
    </location>
</feature>
<keyword evidence="6 14" id="KW-0863">Zinc-finger</keyword>
<dbReference type="GO" id="GO:0031491">
    <property type="term" value="F:nucleosome binding"/>
    <property type="evidence" value="ECO:0007669"/>
    <property type="project" value="TreeGrafter"/>
</dbReference>
<comment type="domain">
    <text evidence="14">The MIU motif (motif interacting with ubiquitin) mediates the interaction with both 'Lys-48'- and 'Lys-63'-linked ubiquitin chains. The UMI motif mediates interaction with ubiquitin with a preference for 'Lys-63'-linked ubiquitin. The specificity for different types of ubiquitin is mediated by juxtaposition of ubiquitin-binding motifs (MIU and UMI motifs) with LR motifs (LRMs).</text>
</comment>
<dbReference type="InterPro" id="IPR051657">
    <property type="entry name" value="RNF168/RNF169_E3_ubiq-ligase"/>
</dbReference>
<dbReference type="GO" id="GO:0042393">
    <property type="term" value="F:histone binding"/>
    <property type="evidence" value="ECO:0007669"/>
    <property type="project" value="UniProtKB-UniRule"/>
</dbReference>
<dbReference type="GO" id="GO:0043130">
    <property type="term" value="F:ubiquitin binding"/>
    <property type="evidence" value="ECO:0007669"/>
    <property type="project" value="UniProtKB-UniRule"/>
</dbReference>
<dbReference type="GO" id="GO:0005634">
    <property type="term" value="C:nucleus"/>
    <property type="evidence" value="ECO:0007669"/>
    <property type="project" value="UniProtKB-SubCell"/>
</dbReference>
<dbReference type="GO" id="GO:0008270">
    <property type="term" value="F:zinc ion binding"/>
    <property type="evidence" value="ECO:0007669"/>
    <property type="project" value="UniProtKB-KW"/>
</dbReference>
<dbReference type="CDD" id="cd21952">
    <property type="entry name" value="MIU2_RNF168"/>
    <property type="match status" value="1"/>
</dbReference>
<dbReference type="InterPro" id="IPR034725">
    <property type="entry name" value="RNF168"/>
</dbReference>
<dbReference type="InterPro" id="IPR013083">
    <property type="entry name" value="Znf_RING/FYVE/PHD"/>
</dbReference>
<comment type="similarity">
    <text evidence="14">Belongs to the RNF168 family.</text>
</comment>
<keyword evidence="19" id="KW-1185">Reference proteome</keyword>
<feature type="compositionally biased region" description="Polar residues" evidence="16">
    <location>
        <begin position="358"/>
        <end position="369"/>
    </location>
</feature>
<dbReference type="SUPFAM" id="SSF57850">
    <property type="entry name" value="RING/U-box"/>
    <property type="match status" value="1"/>
</dbReference>
<keyword evidence="7 14" id="KW-0833">Ubl conjugation pathway</keyword>
<name>A0A8J6FVI6_ELECQ</name>
<sequence length="543" mass="61930">MSKKRKYPLPRSESVCGICWEILVEPVTLPCSHTLCHPCFQSTVEKANLCCPYCRQRVSNWARKNTRAGTLIDEELWEIIQRQYPEECDRRARGQDTVQDDFEDGLASEPTRLICKPGEIRQEYEAEINKIEAERLSREEEERKASEEYIRKLLAEEQEEQQLEDVQRQSEEQLKRDEELAWMLNSNLNESITSDQSSIIEVPVVAKKTPTSKVKKDVKAKAKQSGNIERFLSPKANQRVHIRSSAQIRSEDLKKINSSLGSNGCVLDSDEDSMPSLSPQFYFPAKGREIQDSDTELPIPCLSKYSPVDAAQRDLQVASSSGRLDAETSERKKAPSNMAAMDLTSPKSFRGQGDCRQQRSLESMTSTPEQWVKPTKRALESPIDGDGQANEKRQKVSCLENNPGVDLLTERLMQQEETLIQRKMQEEQDRLLAMKLQKLLDKEQTTVVRHKGSPDEYKLRPKRTSLEQETLDVTPLNISESSESGDSSDENKKPATRKCIQQPRDRLRHSSSSRTQPSEGVGVLRPSNKQRTILDMFQRSSEK</sequence>
<evidence type="ECO:0000256" key="4">
    <source>
        <dbReference type="ARBA" id="ARBA00022723"/>
    </source>
</evidence>
<dbReference type="EMBL" id="WNTK01000001">
    <property type="protein sequence ID" value="KAG9494485.1"/>
    <property type="molecule type" value="Genomic_DNA"/>
</dbReference>
<keyword evidence="10 14" id="KW-0234">DNA repair</keyword>
<evidence type="ECO:0000256" key="15">
    <source>
        <dbReference type="SAM" id="Coils"/>
    </source>
</evidence>
<feature type="domain" description="RING-type" evidence="17">
    <location>
        <begin position="16"/>
        <end position="55"/>
    </location>
</feature>
<evidence type="ECO:0000313" key="18">
    <source>
        <dbReference type="EMBL" id="KAG9494484.1"/>
    </source>
</evidence>
<dbReference type="HAMAP" id="MF_03066">
    <property type="entry name" value="RNF168"/>
    <property type="match status" value="1"/>
</dbReference>
<evidence type="ECO:0000256" key="1">
    <source>
        <dbReference type="ARBA" id="ARBA00000900"/>
    </source>
</evidence>
<dbReference type="Proteomes" id="UP000770717">
    <property type="component" value="Unassembled WGS sequence"/>
</dbReference>
<keyword evidence="5 14" id="KW-0227">DNA damage</keyword>
<evidence type="ECO:0000256" key="5">
    <source>
        <dbReference type="ARBA" id="ARBA00022763"/>
    </source>
</evidence>
<comment type="caution">
    <text evidence="18">The sequence shown here is derived from an EMBL/GenBank/DDBJ whole genome shotgun (WGS) entry which is preliminary data.</text>
</comment>
<evidence type="ECO:0000256" key="6">
    <source>
        <dbReference type="ARBA" id="ARBA00022771"/>
    </source>
</evidence>
<dbReference type="UniPathway" id="UPA00143"/>
<dbReference type="GO" id="GO:0016567">
    <property type="term" value="P:protein ubiquitination"/>
    <property type="evidence" value="ECO:0007669"/>
    <property type="project" value="UniProtKB-UniRule"/>
</dbReference>
<feature type="short sequence motif" description="LR motif 1" evidence="14">
    <location>
        <begin position="114"/>
        <end position="132"/>
    </location>
</feature>
<evidence type="ECO:0000256" key="12">
    <source>
        <dbReference type="ARBA" id="ARBA00077266"/>
    </source>
</evidence>
<dbReference type="Pfam" id="PF13920">
    <property type="entry name" value="zf-C3HC4_3"/>
    <property type="match status" value="1"/>
</dbReference>
<feature type="region of interest" description="Disordered" evidence="16">
    <location>
        <begin position="260"/>
        <end position="280"/>
    </location>
</feature>
<dbReference type="GO" id="GO:0000151">
    <property type="term" value="C:ubiquitin ligase complex"/>
    <property type="evidence" value="ECO:0007669"/>
    <property type="project" value="UniProtKB-UniRule"/>
</dbReference>
<dbReference type="PANTHER" id="PTHR23328">
    <property type="entry name" value="RING-TYPE DOMAIN-CONTAINING PROTEIN"/>
    <property type="match status" value="1"/>
</dbReference>
<comment type="caution">
    <text evidence="14">Lacks conserved residue(s) required for the propagation of feature annotation.</text>
</comment>